<reference evidence="3" key="1">
    <citation type="submission" date="2018-04" db="EMBL/GenBank/DDBJ databases">
        <authorList>
            <person name="Liu S."/>
            <person name="Wang Z."/>
            <person name="Li J."/>
        </authorList>
    </citation>
    <scope>NUCLEOTIDE SEQUENCE [LARGE SCALE GENOMIC DNA]</scope>
    <source>
        <strain evidence="3">S1194</strain>
    </source>
</reference>
<evidence type="ECO:0000256" key="1">
    <source>
        <dbReference type="SAM" id="MobiDB-lite"/>
    </source>
</evidence>
<comment type="caution">
    <text evidence="2">The sequence shown here is derived from an EMBL/GenBank/DDBJ whole genome shotgun (WGS) entry which is preliminary data.</text>
</comment>
<name>A0A2U1SXU0_9MICO</name>
<proteinExistence type="predicted"/>
<accession>A0A2U1SXU0</accession>
<dbReference type="EMBL" id="QEEX01000001">
    <property type="protein sequence ID" value="PWB96408.1"/>
    <property type="molecule type" value="Genomic_DNA"/>
</dbReference>
<feature type="region of interest" description="Disordered" evidence="1">
    <location>
        <begin position="1"/>
        <end position="21"/>
    </location>
</feature>
<dbReference type="AlphaFoldDB" id="A0A2U1SXU0"/>
<keyword evidence="3" id="KW-1185">Reference proteome</keyword>
<evidence type="ECO:0000313" key="2">
    <source>
        <dbReference type="EMBL" id="PWB96408.1"/>
    </source>
</evidence>
<sequence length="60" mass="6589">MSDHEKSTDSASAQRGGDEGALLSRVRLIEDQPLESRAAAFAHVHDELQTMLEGAEPRDR</sequence>
<protein>
    <submittedName>
        <fullName evidence="2">Uncharacterized protein</fullName>
    </submittedName>
</protein>
<evidence type="ECO:0000313" key="3">
    <source>
        <dbReference type="Proteomes" id="UP000244978"/>
    </source>
</evidence>
<organism evidence="2 3">
    <name type="scientific">Homoserinimonas hongtaonis</name>
    <dbReference type="NCBI Taxonomy" id="2079791"/>
    <lineage>
        <taxon>Bacteria</taxon>
        <taxon>Bacillati</taxon>
        <taxon>Actinomycetota</taxon>
        <taxon>Actinomycetes</taxon>
        <taxon>Micrococcales</taxon>
        <taxon>Microbacteriaceae</taxon>
        <taxon>Homoserinimonas</taxon>
    </lineage>
</organism>
<dbReference type="Proteomes" id="UP000244978">
    <property type="component" value="Unassembled WGS sequence"/>
</dbReference>
<gene>
    <name evidence="2" type="ORF">DF220_00020</name>
</gene>
<dbReference type="RefSeq" id="WP_108996630.1">
    <property type="nucleotide sequence ID" value="NZ_QEEX01000001.1"/>
</dbReference>